<dbReference type="PANTHER" id="PTHR45348:SF2">
    <property type="entry name" value="ZINC-TYPE ALCOHOL DEHYDROGENASE-LIKE PROTEIN C2E1P3.01"/>
    <property type="match status" value="1"/>
</dbReference>
<dbReference type="Gene3D" id="3.90.180.10">
    <property type="entry name" value="Medium-chain alcohol dehydrogenases, catalytic domain"/>
    <property type="match status" value="1"/>
</dbReference>
<dbReference type="CDD" id="cd08249">
    <property type="entry name" value="enoyl_reductase_like"/>
    <property type="match status" value="1"/>
</dbReference>
<dbReference type="InterPro" id="IPR047122">
    <property type="entry name" value="Trans-enoyl_RdTase-like"/>
</dbReference>
<dbReference type="InterPro" id="IPR013149">
    <property type="entry name" value="ADH-like_C"/>
</dbReference>
<dbReference type="Gene3D" id="3.40.50.720">
    <property type="entry name" value="NAD(P)-binding Rossmann-like Domain"/>
    <property type="match status" value="1"/>
</dbReference>
<name>A0A0W0CSI4_CANGB</name>
<dbReference type="Pfam" id="PF08240">
    <property type="entry name" value="ADH_N"/>
    <property type="match status" value="1"/>
</dbReference>
<dbReference type="InterPro" id="IPR011032">
    <property type="entry name" value="GroES-like_sf"/>
</dbReference>
<dbReference type="InterPro" id="IPR020843">
    <property type="entry name" value="ER"/>
</dbReference>
<accession>A0A0W0CSI4</accession>
<dbReference type="AlphaFoldDB" id="A0A0W0CSI4"/>
<dbReference type="OMA" id="LTLMWAN"/>
<dbReference type="EMBL" id="LLZZ01000124">
    <property type="protein sequence ID" value="KTB02528.1"/>
    <property type="molecule type" value="Genomic_DNA"/>
</dbReference>
<evidence type="ECO:0000259" key="1">
    <source>
        <dbReference type="SMART" id="SM00829"/>
    </source>
</evidence>
<dbReference type="Proteomes" id="UP000054886">
    <property type="component" value="Unassembled WGS sequence"/>
</dbReference>
<dbReference type="InterPro" id="IPR013154">
    <property type="entry name" value="ADH-like_N"/>
</dbReference>
<dbReference type="PhylomeDB" id="A0A0W0CSI4"/>
<reference evidence="2 3" key="1">
    <citation type="submission" date="2015-10" db="EMBL/GenBank/DDBJ databases">
        <title>Draft genomes sequences of Candida glabrata isolates 1A, 1B, 2A, 2B, 3A and 3B.</title>
        <authorList>
            <person name="Haavelsrud O.E."/>
            <person name="Gaustad P."/>
        </authorList>
    </citation>
    <scope>NUCLEOTIDE SEQUENCE [LARGE SCALE GENOMIC DNA]</scope>
    <source>
        <strain evidence="2">910700640</strain>
    </source>
</reference>
<dbReference type="SUPFAM" id="SSF51735">
    <property type="entry name" value="NAD(P)-binding Rossmann-fold domains"/>
    <property type="match status" value="1"/>
</dbReference>
<evidence type="ECO:0000313" key="3">
    <source>
        <dbReference type="Proteomes" id="UP000054886"/>
    </source>
</evidence>
<dbReference type="OrthoDB" id="9992527at2759"/>
<dbReference type="VEuPathDB" id="FungiDB:GWK60_K09471"/>
<dbReference type="Pfam" id="PF00107">
    <property type="entry name" value="ADH_zinc_N"/>
    <property type="match status" value="1"/>
</dbReference>
<dbReference type="SUPFAM" id="SSF50129">
    <property type="entry name" value="GroES-like"/>
    <property type="match status" value="1"/>
</dbReference>
<sequence length="373" mass="40849">MSIPATMKAAVIDGDHLTVKEVPVPEVRDGMVLIKTRAVAGNPTDWKHIVSKIGPQGSISGCDVSGEIVKIGANVDTSKYKIGQKAYGLTHGSSVKHPDNGAFAEYSLLDPKIAYFPNQDITMSGKDTIPEGTVKYFEDGASFPVSLTTAGAVLHSNLGLDLKWEPSEPQRDHPVLFWGGATGVGQLLIQVAKKIHGFTKIVTVASKKHEAQLKTYGADEVFDYHDADVIEQIKKKYPDLQIVVDCVSNENTIKQVYKCATESKSATIVQLTHLSIKDIPEEDRRDNKTIIGSMLYLATGEDVPFGPVHLPADPKFRKDVEEFVAFINPRINEGIIHHIPIKIYKNGLDDVQQILDDIKFGKNSGEKLVAILN</sequence>
<dbReference type="SMART" id="SM00829">
    <property type="entry name" value="PKS_ER"/>
    <property type="match status" value="1"/>
</dbReference>
<dbReference type="VEuPathDB" id="FungiDB:B1J91_K09702g"/>
<protein>
    <recommendedName>
        <fullName evidence="1">Enoyl reductase (ER) domain-containing protein</fullName>
    </recommendedName>
</protein>
<feature type="domain" description="Enoyl reductase (ER)" evidence="1">
    <location>
        <begin position="14"/>
        <end position="370"/>
    </location>
</feature>
<dbReference type="PANTHER" id="PTHR45348">
    <property type="entry name" value="HYPOTHETICAL OXIDOREDUCTASE (EUROFUNG)"/>
    <property type="match status" value="1"/>
</dbReference>
<dbReference type="VEuPathDB" id="FungiDB:GW608_K09449"/>
<proteinExistence type="predicted"/>
<gene>
    <name evidence="2" type="ORF">AO440_003658</name>
</gene>
<dbReference type="VEuPathDB" id="FungiDB:GVI51_K09515"/>
<dbReference type="GO" id="GO:0016651">
    <property type="term" value="F:oxidoreductase activity, acting on NAD(P)H"/>
    <property type="evidence" value="ECO:0007669"/>
    <property type="project" value="InterPro"/>
</dbReference>
<organism evidence="2 3">
    <name type="scientific">Candida glabrata</name>
    <name type="common">Yeast</name>
    <name type="synonym">Torulopsis glabrata</name>
    <dbReference type="NCBI Taxonomy" id="5478"/>
    <lineage>
        <taxon>Eukaryota</taxon>
        <taxon>Fungi</taxon>
        <taxon>Dikarya</taxon>
        <taxon>Ascomycota</taxon>
        <taxon>Saccharomycotina</taxon>
        <taxon>Saccharomycetes</taxon>
        <taxon>Saccharomycetales</taxon>
        <taxon>Saccharomycetaceae</taxon>
        <taxon>Nakaseomyces</taxon>
    </lineage>
</organism>
<evidence type="ECO:0000313" key="2">
    <source>
        <dbReference type="EMBL" id="KTB02528.1"/>
    </source>
</evidence>
<dbReference type="InterPro" id="IPR036291">
    <property type="entry name" value="NAD(P)-bd_dom_sf"/>
</dbReference>
<comment type="caution">
    <text evidence="2">The sequence shown here is derived from an EMBL/GenBank/DDBJ whole genome shotgun (WGS) entry which is preliminary data.</text>
</comment>
<dbReference type="VEuPathDB" id="FungiDB:CAGL0K09702g"/>